<dbReference type="OrthoDB" id="9763957at2"/>
<evidence type="ECO:0000313" key="11">
    <source>
        <dbReference type="EMBL" id="PMB98169.1"/>
    </source>
</evidence>
<organism evidence="11 12">
    <name type="scientific">Brevibacterium luteolum</name>
    <dbReference type="NCBI Taxonomy" id="199591"/>
    <lineage>
        <taxon>Bacteria</taxon>
        <taxon>Bacillati</taxon>
        <taxon>Actinomycetota</taxon>
        <taxon>Actinomycetes</taxon>
        <taxon>Micrococcales</taxon>
        <taxon>Brevibacteriaceae</taxon>
        <taxon>Brevibacterium</taxon>
    </lineage>
</organism>
<evidence type="ECO:0000256" key="2">
    <source>
        <dbReference type="ARBA" id="ARBA00022475"/>
    </source>
</evidence>
<feature type="compositionally biased region" description="Polar residues" evidence="7">
    <location>
        <begin position="675"/>
        <end position="688"/>
    </location>
</feature>
<dbReference type="RefSeq" id="WP_102161965.1">
    <property type="nucleotide sequence ID" value="NZ_PNFZ01000003.1"/>
</dbReference>
<name>A0A2N6PHM2_9MICO</name>
<dbReference type="GO" id="GO:0015744">
    <property type="term" value="P:succinate transport"/>
    <property type="evidence" value="ECO:0007669"/>
    <property type="project" value="TreeGrafter"/>
</dbReference>
<gene>
    <name evidence="11" type="ORF">CJ198_07305</name>
</gene>
<feature type="transmembrane region" description="Helical" evidence="8">
    <location>
        <begin position="438"/>
        <end position="457"/>
    </location>
</feature>
<feature type="transmembrane region" description="Helical" evidence="8">
    <location>
        <begin position="410"/>
        <end position="432"/>
    </location>
</feature>
<dbReference type="InterPro" id="IPR024528">
    <property type="entry name" value="ThrE_2"/>
</dbReference>
<dbReference type="GO" id="GO:0005886">
    <property type="term" value="C:plasma membrane"/>
    <property type="evidence" value="ECO:0007669"/>
    <property type="project" value="UniProtKB-SubCell"/>
</dbReference>
<feature type="region of interest" description="Disordered" evidence="7">
    <location>
        <begin position="661"/>
        <end position="688"/>
    </location>
</feature>
<keyword evidence="3 8" id="KW-0812">Transmembrane</keyword>
<dbReference type="EMBL" id="PNFZ01000003">
    <property type="protein sequence ID" value="PMB98169.1"/>
    <property type="molecule type" value="Genomic_DNA"/>
</dbReference>
<keyword evidence="5 8" id="KW-0472">Membrane</keyword>
<feature type="compositionally biased region" description="Basic residues" evidence="7">
    <location>
        <begin position="9"/>
        <end position="18"/>
    </location>
</feature>
<feature type="domain" description="Threonine/serine exporter-like N-terminal" evidence="9">
    <location>
        <begin position="253"/>
        <end position="492"/>
    </location>
</feature>
<keyword evidence="12" id="KW-1185">Reference proteome</keyword>
<dbReference type="AlphaFoldDB" id="A0A2N6PHM2"/>
<proteinExistence type="inferred from homology"/>
<evidence type="ECO:0000256" key="3">
    <source>
        <dbReference type="ARBA" id="ARBA00022692"/>
    </source>
</evidence>
<evidence type="ECO:0000256" key="8">
    <source>
        <dbReference type="SAM" id="Phobius"/>
    </source>
</evidence>
<comment type="similarity">
    <text evidence="6">Belongs to the ThrE exporter (TC 2.A.79) family.</text>
</comment>
<evidence type="ECO:0000313" key="12">
    <source>
        <dbReference type="Proteomes" id="UP000235703"/>
    </source>
</evidence>
<evidence type="ECO:0000256" key="7">
    <source>
        <dbReference type="SAM" id="MobiDB-lite"/>
    </source>
</evidence>
<evidence type="ECO:0008006" key="13">
    <source>
        <dbReference type="Google" id="ProtNLM"/>
    </source>
</evidence>
<keyword evidence="2" id="KW-1003">Cell membrane</keyword>
<comment type="subcellular location">
    <subcellularLocation>
        <location evidence="1">Cell membrane</location>
        <topology evidence="1">Multi-pass membrane protein</topology>
    </subcellularLocation>
</comment>
<dbReference type="Proteomes" id="UP000235703">
    <property type="component" value="Unassembled WGS sequence"/>
</dbReference>
<dbReference type="PANTHER" id="PTHR34390:SF2">
    <property type="entry name" value="SUCCINATE TRANSPORTER SUBUNIT YJJP-RELATED"/>
    <property type="match status" value="1"/>
</dbReference>
<feature type="domain" description="Threonine/Serine exporter ThrE" evidence="10">
    <location>
        <begin position="520"/>
        <end position="648"/>
    </location>
</feature>
<dbReference type="InterPro" id="IPR050539">
    <property type="entry name" value="ThrE_Dicarb/AminoAcid_Exp"/>
</dbReference>
<reference evidence="11 12" key="1">
    <citation type="submission" date="2017-09" db="EMBL/GenBank/DDBJ databases">
        <title>Bacterial strain isolated from the female urinary microbiota.</title>
        <authorList>
            <person name="Thomas-White K."/>
            <person name="Kumar N."/>
            <person name="Forster S."/>
            <person name="Putonti C."/>
            <person name="Lawley T."/>
            <person name="Wolfe A.J."/>
        </authorList>
    </citation>
    <scope>NUCLEOTIDE SEQUENCE [LARGE SCALE GENOMIC DNA]</scope>
    <source>
        <strain evidence="11 12">UMB0680</strain>
    </source>
</reference>
<dbReference type="InterPro" id="IPR010619">
    <property type="entry name" value="ThrE-like_N"/>
</dbReference>
<feature type="compositionally biased region" description="Low complexity" evidence="7">
    <location>
        <begin position="118"/>
        <end position="141"/>
    </location>
</feature>
<feature type="compositionally biased region" description="Basic residues" evidence="7">
    <location>
        <begin position="97"/>
        <end position="117"/>
    </location>
</feature>
<feature type="transmembrane region" description="Helical" evidence="8">
    <location>
        <begin position="540"/>
        <end position="556"/>
    </location>
</feature>
<evidence type="ECO:0000256" key="5">
    <source>
        <dbReference type="ARBA" id="ARBA00023136"/>
    </source>
</evidence>
<sequence length="688" mass="71384">MAEDSDRPPRRRLLRPRSRSNGSRAAAGDGARHDSHESEAARRAGAGRQTGTSDLGADASQPLNTNEYTGSTAGAALRTTGGIPQETVAEATEKAQTARRRGHKQLKTRAPRGRNGRRAGSASAASPATASGTATTPATSRLEQDPVDPSEALTPPVARGADGSYGTGRSSSTQRFRRNGSSRSIVEKTNAAGSSSKRMAERLARKAVGQITGDSMPATDPIPIVATLKGTPYQAPVQSQAKGEEEARKIMELAVDIGWIMLRAGAPTADVEVSVIATCTALGLPTVEVDLTSNSLNVHYSDPEGRLLNVMRVSREESIHYSKLASVHKLVTDIVDGKVEYLEASERIDAIRQQRRPFAGWFVALAWGMLVTCFVLLLGGSAVSAVIGFGMAIIIDRFGALLARFDVPPFFTAMGQSTFATVLAMAAWTFGFIAAPQYLVAAGIVLLLPTAGLIAAVQDSLTNFPLTASAKAVTVGTTLAGIVSGIALGIMVGRAIGLSPIEVIVTSGGVEALTTIISLIAAILVGMCGAIGMQAAKRQILIAGLIGGVGFVIYVGCTLLGLGNVVTCFIAATVVGLIVRPVALHRGAPPIVLLLPGIFPLLQGLSIFSAAYQIVQPQDAIPLSMGLSSLFTAVTANAAIAVGAVFGDFLARPIHQRVKDRREKSDAVAEATAGTHPTSTSGTGQVSS</sequence>
<feature type="transmembrane region" description="Helical" evidence="8">
    <location>
        <begin position="512"/>
        <end position="533"/>
    </location>
</feature>
<dbReference type="Pfam" id="PF12821">
    <property type="entry name" value="ThrE_2"/>
    <property type="match status" value="1"/>
</dbReference>
<dbReference type="Pfam" id="PF06738">
    <property type="entry name" value="ThrE"/>
    <property type="match status" value="1"/>
</dbReference>
<comment type="caution">
    <text evidence="11">The sequence shown here is derived from an EMBL/GenBank/DDBJ whole genome shotgun (WGS) entry which is preliminary data.</text>
</comment>
<feature type="transmembrane region" description="Helical" evidence="8">
    <location>
        <begin position="358"/>
        <end position="377"/>
    </location>
</feature>
<keyword evidence="4 8" id="KW-1133">Transmembrane helix</keyword>
<evidence type="ECO:0000259" key="9">
    <source>
        <dbReference type="Pfam" id="PF06738"/>
    </source>
</evidence>
<evidence type="ECO:0000256" key="6">
    <source>
        <dbReference type="ARBA" id="ARBA00034125"/>
    </source>
</evidence>
<feature type="compositionally biased region" description="Basic and acidic residues" evidence="7">
    <location>
        <begin position="30"/>
        <end position="42"/>
    </location>
</feature>
<protein>
    <recommendedName>
        <fullName evidence="13">Threonine/serine exporter family protein</fullName>
    </recommendedName>
</protein>
<evidence type="ECO:0000256" key="4">
    <source>
        <dbReference type="ARBA" id="ARBA00022989"/>
    </source>
</evidence>
<feature type="transmembrane region" description="Helical" evidence="8">
    <location>
        <begin position="627"/>
        <end position="651"/>
    </location>
</feature>
<feature type="region of interest" description="Disordered" evidence="7">
    <location>
        <begin position="1"/>
        <end position="201"/>
    </location>
</feature>
<feature type="compositionally biased region" description="Polar residues" evidence="7">
    <location>
        <begin position="61"/>
        <end position="72"/>
    </location>
</feature>
<feature type="transmembrane region" description="Helical" evidence="8">
    <location>
        <begin position="469"/>
        <end position="492"/>
    </location>
</feature>
<evidence type="ECO:0000259" key="10">
    <source>
        <dbReference type="Pfam" id="PF12821"/>
    </source>
</evidence>
<accession>A0A2N6PHM2</accession>
<feature type="transmembrane region" description="Helical" evidence="8">
    <location>
        <begin position="591"/>
        <end position="615"/>
    </location>
</feature>
<evidence type="ECO:0000256" key="1">
    <source>
        <dbReference type="ARBA" id="ARBA00004651"/>
    </source>
</evidence>
<dbReference type="PANTHER" id="PTHR34390">
    <property type="entry name" value="UPF0442 PROTEIN YJJB-RELATED"/>
    <property type="match status" value="1"/>
</dbReference>
<dbReference type="GO" id="GO:0022857">
    <property type="term" value="F:transmembrane transporter activity"/>
    <property type="evidence" value="ECO:0007669"/>
    <property type="project" value="InterPro"/>
</dbReference>